<dbReference type="NCBIfam" id="NF007214">
    <property type="entry name" value="PRK09636.1"/>
    <property type="match status" value="1"/>
</dbReference>
<dbReference type="InterPro" id="IPR007627">
    <property type="entry name" value="RNA_pol_sigma70_r2"/>
</dbReference>
<dbReference type="InterPro" id="IPR032710">
    <property type="entry name" value="NTF2-like_dom_sf"/>
</dbReference>
<dbReference type="EMBL" id="JBHSOE010000027">
    <property type="protein sequence ID" value="MFC5657275.1"/>
    <property type="molecule type" value="Genomic_DNA"/>
</dbReference>
<evidence type="ECO:0000313" key="9">
    <source>
        <dbReference type="Proteomes" id="UP001596065"/>
    </source>
</evidence>
<sequence length="294" mass="32766">MTTQPATDVFEEHRPLLMGVAYRMLGRVADAEDVVQEAWLRWYHADRAEVREPRAYLVRVTTRLAIDRLRQAQRRGEAYVGPWLPEPYLTEYADTAPDSADRAVLADTVSLAVLVVLESLSPLERAVFVLREAFGYPYAEIATLLERTEPAVRQLAGRARRHVAERRPRYDVEPTRRRELTERFLAAAGEGDLEGLMSLLAPDVRLVGDSGGKAKAPVRILHTADKVGRFLVGAARTAPADRTYRVLEANGGPALLILTGGKPDSLFQVDIADGRITSVYIIRNPDKLRHLTGH</sequence>
<evidence type="ECO:0000256" key="1">
    <source>
        <dbReference type="ARBA" id="ARBA00010641"/>
    </source>
</evidence>
<gene>
    <name evidence="8" type="ORF">ACFP3J_17500</name>
</gene>
<keyword evidence="4" id="KW-0731">Sigma factor</keyword>
<comment type="similarity">
    <text evidence="1">Belongs to the sigma-70 factor family. ECF subfamily.</text>
</comment>
<dbReference type="SUPFAM" id="SSF88659">
    <property type="entry name" value="Sigma3 and sigma4 domains of RNA polymerase sigma factors"/>
    <property type="match status" value="1"/>
</dbReference>
<dbReference type="Gene3D" id="3.10.450.50">
    <property type="match status" value="1"/>
</dbReference>
<dbReference type="NCBIfam" id="TIGR02957">
    <property type="entry name" value="SigX4"/>
    <property type="match status" value="1"/>
</dbReference>
<organism evidence="8 9">
    <name type="scientific">Streptomyces nogalater</name>
    <dbReference type="NCBI Taxonomy" id="38314"/>
    <lineage>
        <taxon>Bacteria</taxon>
        <taxon>Bacillati</taxon>
        <taxon>Actinomycetota</taxon>
        <taxon>Actinomycetes</taxon>
        <taxon>Kitasatosporales</taxon>
        <taxon>Streptomycetaceae</taxon>
        <taxon>Streptomyces</taxon>
    </lineage>
</organism>
<dbReference type="InterPro" id="IPR036388">
    <property type="entry name" value="WH-like_DNA-bd_sf"/>
</dbReference>
<evidence type="ECO:0000259" key="6">
    <source>
        <dbReference type="Pfam" id="PF04542"/>
    </source>
</evidence>
<evidence type="ECO:0000256" key="4">
    <source>
        <dbReference type="ARBA" id="ARBA00023082"/>
    </source>
</evidence>
<keyword evidence="5" id="KW-0804">Transcription</keyword>
<dbReference type="InterPro" id="IPR013324">
    <property type="entry name" value="RNA_pol_sigma_r3/r4-like"/>
</dbReference>
<feature type="domain" description="RNA polymerase sigma factor 70 region 4 type 2" evidence="7">
    <location>
        <begin position="112"/>
        <end position="162"/>
    </location>
</feature>
<comment type="caution">
    <text evidence="8">The sequence shown here is derived from an EMBL/GenBank/DDBJ whole genome shotgun (WGS) entry which is preliminary data.</text>
</comment>
<evidence type="ECO:0000256" key="3">
    <source>
        <dbReference type="ARBA" id="ARBA00023015"/>
    </source>
</evidence>
<dbReference type="InterPro" id="IPR052704">
    <property type="entry name" value="ECF_Sigma-70_Domain"/>
</dbReference>
<dbReference type="Proteomes" id="UP001596065">
    <property type="component" value="Unassembled WGS sequence"/>
</dbReference>
<evidence type="ECO:0000256" key="2">
    <source>
        <dbReference type="ARBA" id="ARBA00011344"/>
    </source>
</evidence>
<evidence type="ECO:0000313" key="8">
    <source>
        <dbReference type="EMBL" id="MFC5657275.1"/>
    </source>
</evidence>
<protein>
    <submittedName>
        <fullName evidence="8">RNA polymerase sigma-70 factor</fullName>
    </submittedName>
</protein>
<dbReference type="Gene3D" id="1.10.1740.10">
    <property type="match status" value="1"/>
</dbReference>
<keyword evidence="3" id="KW-0805">Transcription regulation</keyword>
<feature type="domain" description="RNA polymerase sigma-70 region 2" evidence="6">
    <location>
        <begin position="10"/>
        <end position="75"/>
    </location>
</feature>
<dbReference type="InterPro" id="IPR013249">
    <property type="entry name" value="RNA_pol_sigma70_r4_t2"/>
</dbReference>
<dbReference type="PANTHER" id="PTHR30173:SF36">
    <property type="entry name" value="ECF RNA POLYMERASE SIGMA FACTOR SIGJ"/>
    <property type="match status" value="1"/>
</dbReference>
<dbReference type="Pfam" id="PF08281">
    <property type="entry name" value="Sigma70_r4_2"/>
    <property type="match status" value="1"/>
</dbReference>
<reference evidence="9" key="1">
    <citation type="journal article" date="2019" name="Int. J. Syst. Evol. Microbiol.">
        <title>The Global Catalogue of Microorganisms (GCM) 10K type strain sequencing project: providing services to taxonomists for standard genome sequencing and annotation.</title>
        <authorList>
            <consortium name="The Broad Institute Genomics Platform"/>
            <consortium name="The Broad Institute Genome Sequencing Center for Infectious Disease"/>
            <person name="Wu L."/>
            <person name="Ma J."/>
        </authorList>
    </citation>
    <scope>NUCLEOTIDE SEQUENCE [LARGE SCALE GENOMIC DNA]</scope>
    <source>
        <strain evidence="9">KCTC 5701</strain>
    </source>
</reference>
<dbReference type="InterPro" id="IPR013325">
    <property type="entry name" value="RNA_pol_sigma_r2"/>
</dbReference>
<dbReference type="InterPro" id="IPR014284">
    <property type="entry name" value="RNA_pol_sigma-70_dom"/>
</dbReference>
<keyword evidence="9" id="KW-1185">Reference proteome</keyword>
<evidence type="ECO:0000256" key="5">
    <source>
        <dbReference type="ARBA" id="ARBA00023163"/>
    </source>
</evidence>
<evidence type="ECO:0000259" key="7">
    <source>
        <dbReference type="Pfam" id="PF08281"/>
    </source>
</evidence>
<dbReference type="SUPFAM" id="SSF88946">
    <property type="entry name" value="Sigma2 domain of RNA polymerase sigma factors"/>
    <property type="match status" value="1"/>
</dbReference>
<proteinExistence type="inferred from homology"/>
<dbReference type="SUPFAM" id="SSF54427">
    <property type="entry name" value="NTF2-like"/>
    <property type="match status" value="1"/>
</dbReference>
<dbReference type="Pfam" id="PF04542">
    <property type="entry name" value="Sigma70_r2"/>
    <property type="match status" value="1"/>
</dbReference>
<dbReference type="Gene3D" id="1.10.10.10">
    <property type="entry name" value="Winged helix-like DNA-binding domain superfamily/Winged helix DNA-binding domain"/>
    <property type="match status" value="1"/>
</dbReference>
<accession>A0ABW0WHX9</accession>
<name>A0ABW0WHX9_STRNO</name>
<dbReference type="RefSeq" id="WP_344351074.1">
    <property type="nucleotide sequence ID" value="NZ_BAAASM010000043.1"/>
</dbReference>
<comment type="subunit">
    <text evidence="2">Interacts transiently with the RNA polymerase catalytic core formed by RpoA, RpoB, RpoC and RpoZ (2 alpha, 1 beta, 1 beta' and 1 omega subunit) to form the RNA polymerase holoenzyme that can initiate transcription.</text>
</comment>
<dbReference type="NCBIfam" id="TIGR02937">
    <property type="entry name" value="sigma70-ECF"/>
    <property type="match status" value="1"/>
</dbReference>
<dbReference type="PANTHER" id="PTHR30173">
    <property type="entry name" value="SIGMA 19 FACTOR"/>
    <property type="match status" value="1"/>
</dbReference>
<dbReference type="InterPro" id="IPR014303">
    <property type="entry name" value="RNA_pol_sigma-70_ECF"/>
</dbReference>